<organism evidence="1">
    <name type="scientific">viral metagenome</name>
    <dbReference type="NCBI Taxonomy" id="1070528"/>
    <lineage>
        <taxon>unclassified sequences</taxon>
        <taxon>metagenomes</taxon>
        <taxon>organismal metagenomes</taxon>
    </lineage>
</organism>
<dbReference type="EMBL" id="MT144229">
    <property type="protein sequence ID" value="QJA50981.1"/>
    <property type="molecule type" value="Genomic_DNA"/>
</dbReference>
<evidence type="ECO:0000313" key="2">
    <source>
        <dbReference type="EMBL" id="QJA84897.1"/>
    </source>
</evidence>
<protein>
    <submittedName>
        <fullName evidence="1">Uncharacterized protein</fullName>
    </submittedName>
</protein>
<evidence type="ECO:0000313" key="3">
    <source>
        <dbReference type="EMBL" id="QJI00440.1"/>
    </source>
</evidence>
<accession>A0A6H1ZU91</accession>
<dbReference type="AlphaFoldDB" id="A0A6H1ZU91"/>
<proteinExistence type="predicted"/>
<gene>
    <name evidence="2" type="ORF">MM415B02331_0005</name>
    <name evidence="1" type="ORF">TM448A01933_0004</name>
    <name evidence="3" type="ORF">TM448B01959_0011</name>
</gene>
<sequence>MAQVSSITNAKWSPGKTAGVIRLISDTAVNDPHKSLEVPAGYVWDVQHAYCVYAADATVGNRQVVLQVRDDLDTVIAVFPAAAVQTASTTEYYTWGSTHDLTETVAGYHHLPLIPKIIPEGYDLWFYDSASIAAGDDTTVYALVIEYPA</sequence>
<reference evidence="1" key="1">
    <citation type="submission" date="2020-03" db="EMBL/GenBank/DDBJ databases">
        <title>The deep terrestrial virosphere.</title>
        <authorList>
            <person name="Holmfeldt K."/>
            <person name="Nilsson E."/>
            <person name="Simone D."/>
            <person name="Lopez-Fernandez M."/>
            <person name="Wu X."/>
            <person name="de Brujin I."/>
            <person name="Lundin D."/>
            <person name="Andersson A."/>
            <person name="Bertilsson S."/>
            <person name="Dopson M."/>
        </authorList>
    </citation>
    <scope>NUCLEOTIDE SEQUENCE</scope>
    <source>
        <strain evidence="2">MM415B02331</strain>
        <strain evidence="1">TM448A01933</strain>
        <strain evidence="3">TM448B01959</strain>
    </source>
</reference>
<dbReference type="EMBL" id="MT144851">
    <property type="protein sequence ID" value="QJI00440.1"/>
    <property type="molecule type" value="Genomic_DNA"/>
</dbReference>
<dbReference type="EMBL" id="MT142540">
    <property type="protein sequence ID" value="QJA84897.1"/>
    <property type="molecule type" value="Genomic_DNA"/>
</dbReference>
<name>A0A6H1ZU91_9ZZZZ</name>
<evidence type="ECO:0000313" key="1">
    <source>
        <dbReference type="EMBL" id="QJA50981.1"/>
    </source>
</evidence>